<comment type="caution">
    <text evidence="1">The sequence shown here is derived from an EMBL/GenBank/DDBJ whole genome shotgun (WGS) entry which is preliminary data.</text>
</comment>
<sequence length="40" mass="4348">MARPQTGLIPLDPSKAVEVPKVLKHKSPNVAYTTYEAVVV</sequence>
<proteinExistence type="predicted"/>
<name>X1QXB4_9ZZZZ</name>
<dbReference type="EMBL" id="BARW01013947">
    <property type="protein sequence ID" value="GAI72923.1"/>
    <property type="molecule type" value="Genomic_DNA"/>
</dbReference>
<accession>X1QXB4</accession>
<dbReference type="AlphaFoldDB" id="X1QXB4"/>
<gene>
    <name evidence="1" type="ORF">S12H4_25151</name>
</gene>
<evidence type="ECO:0000313" key="1">
    <source>
        <dbReference type="EMBL" id="GAI72923.1"/>
    </source>
</evidence>
<protein>
    <submittedName>
        <fullName evidence="1">Uncharacterized protein</fullName>
    </submittedName>
</protein>
<reference evidence="1" key="1">
    <citation type="journal article" date="2014" name="Front. Microbiol.">
        <title>High frequency of phylogenetically diverse reductive dehalogenase-homologous genes in deep subseafloor sedimentary metagenomes.</title>
        <authorList>
            <person name="Kawai M."/>
            <person name="Futagami T."/>
            <person name="Toyoda A."/>
            <person name="Takaki Y."/>
            <person name="Nishi S."/>
            <person name="Hori S."/>
            <person name="Arai W."/>
            <person name="Tsubouchi T."/>
            <person name="Morono Y."/>
            <person name="Uchiyama I."/>
            <person name="Ito T."/>
            <person name="Fujiyama A."/>
            <person name="Inagaki F."/>
            <person name="Takami H."/>
        </authorList>
    </citation>
    <scope>NUCLEOTIDE SEQUENCE</scope>
    <source>
        <strain evidence="1">Expedition CK06-06</strain>
    </source>
</reference>
<organism evidence="1">
    <name type="scientific">marine sediment metagenome</name>
    <dbReference type="NCBI Taxonomy" id="412755"/>
    <lineage>
        <taxon>unclassified sequences</taxon>
        <taxon>metagenomes</taxon>
        <taxon>ecological metagenomes</taxon>
    </lineage>
</organism>